<dbReference type="AlphaFoldDB" id="A0A1D1ZK43"/>
<evidence type="ECO:0000256" key="6">
    <source>
        <dbReference type="ARBA" id="ARBA00043173"/>
    </source>
</evidence>
<dbReference type="SUPFAM" id="SSF51735">
    <property type="entry name" value="NAD(P)-binding Rossmann-fold domains"/>
    <property type="match status" value="1"/>
</dbReference>
<comment type="similarity">
    <text evidence="1">Belongs to the NmrA-type oxidoreductase family. Isoflavone reductase subfamily.</text>
</comment>
<dbReference type="InterPro" id="IPR008030">
    <property type="entry name" value="NmrA-like"/>
</dbReference>
<dbReference type="InterPro" id="IPR036291">
    <property type="entry name" value="NAD(P)-bd_dom_sf"/>
</dbReference>
<reference evidence="8" key="1">
    <citation type="submission" date="2015-07" db="EMBL/GenBank/DDBJ databases">
        <title>Transcriptome Assembly of Anthurium amnicola.</title>
        <authorList>
            <person name="Suzuki J."/>
        </authorList>
    </citation>
    <scope>NUCLEOTIDE SEQUENCE</scope>
</reference>
<gene>
    <name evidence="8" type="primary">IFRH_15</name>
    <name evidence="8" type="ORF">g.36620</name>
</gene>
<name>A0A1D1ZK43_9ARAE</name>
<sequence length="189" mass="21634">MLNSILLGRTFFEDKMIVRKAIEDAKIPFTYICSNCSMGYFIAGLCEAGKLLPSRESVSLHGDGNVKAIFVEEDDIAKYSIKTIDDPRTLNKTLFINPPENIMTQCEVVEIWEALIGRELQKASVSREDFLNGMKDFNPAVQVGFCHYYNVFHEGCLTNFEIDDYGEEASKLYPEVNYTRVKEFLEHYV</sequence>
<dbReference type="GO" id="GO:1902125">
    <property type="term" value="P:(+)-pinoresinol catabolic process"/>
    <property type="evidence" value="ECO:0007669"/>
    <property type="project" value="UniProtKB-ARBA"/>
</dbReference>
<evidence type="ECO:0000256" key="1">
    <source>
        <dbReference type="ARBA" id="ARBA00005725"/>
    </source>
</evidence>
<evidence type="ECO:0000256" key="5">
    <source>
        <dbReference type="ARBA" id="ARBA00042771"/>
    </source>
</evidence>
<dbReference type="Pfam" id="PF05368">
    <property type="entry name" value="NmrA"/>
    <property type="match status" value="1"/>
</dbReference>
<dbReference type="EC" id="1.23.1.2" evidence="4"/>
<dbReference type="PANTHER" id="PTHR43349:SF47">
    <property type="entry name" value="NMRA-LIKE DOMAIN-CONTAINING PROTEIN"/>
    <property type="match status" value="1"/>
</dbReference>
<evidence type="ECO:0000256" key="4">
    <source>
        <dbReference type="ARBA" id="ARBA00038910"/>
    </source>
</evidence>
<evidence type="ECO:0000259" key="7">
    <source>
        <dbReference type="Pfam" id="PF05368"/>
    </source>
</evidence>
<protein>
    <recommendedName>
        <fullName evidence="5">(+)-lariciresinol reductase</fullName>
        <ecNumber evidence="3">1.23.1.1</ecNumber>
        <ecNumber evidence="4">1.23.1.2</ecNumber>
    </recommendedName>
    <alternativeName>
        <fullName evidence="6">(+)-pinoresinol reductase</fullName>
    </alternativeName>
</protein>
<feature type="domain" description="NmrA-like" evidence="7">
    <location>
        <begin position="8"/>
        <end position="185"/>
    </location>
</feature>
<evidence type="ECO:0000256" key="2">
    <source>
        <dbReference type="ARBA" id="ARBA00011473"/>
    </source>
</evidence>
<dbReference type="InterPro" id="IPR050608">
    <property type="entry name" value="NmrA-type/Isoflavone_red_sf"/>
</dbReference>
<dbReference type="EC" id="1.23.1.1" evidence="3"/>
<dbReference type="GO" id="GO:0010283">
    <property type="term" value="F:pinoresinol reductase activity"/>
    <property type="evidence" value="ECO:0007669"/>
    <property type="project" value="UniProtKB-EC"/>
</dbReference>
<dbReference type="PANTHER" id="PTHR43349">
    <property type="entry name" value="PINORESINOL REDUCTASE-RELATED"/>
    <property type="match status" value="1"/>
</dbReference>
<accession>A0A1D1ZK43</accession>
<evidence type="ECO:0000256" key="3">
    <source>
        <dbReference type="ARBA" id="ARBA00038909"/>
    </source>
</evidence>
<dbReference type="Gene3D" id="3.90.25.10">
    <property type="entry name" value="UDP-galactose 4-epimerase, domain 1"/>
    <property type="match status" value="1"/>
</dbReference>
<organism evidence="8">
    <name type="scientific">Anthurium amnicola</name>
    <dbReference type="NCBI Taxonomy" id="1678845"/>
    <lineage>
        <taxon>Eukaryota</taxon>
        <taxon>Viridiplantae</taxon>
        <taxon>Streptophyta</taxon>
        <taxon>Embryophyta</taxon>
        <taxon>Tracheophyta</taxon>
        <taxon>Spermatophyta</taxon>
        <taxon>Magnoliopsida</taxon>
        <taxon>Liliopsida</taxon>
        <taxon>Araceae</taxon>
        <taxon>Pothoideae</taxon>
        <taxon>Potheae</taxon>
        <taxon>Anthurium</taxon>
    </lineage>
</organism>
<dbReference type="GO" id="GO:1902138">
    <property type="term" value="P:(-)-secoisolariciresinol biosynthetic process"/>
    <property type="evidence" value="ECO:0007669"/>
    <property type="project" value="UniProtKB-ARBA"/>
</dbReference>
<proteinExistence type="inferred from homology"/>
<dbReference type="GO" id="GO:0010284">
    <property type="term" value="F:lariciresinol reductase activity"/>
    <property type="evidence" value="ECO:0007669"/>
    <property type="project" value="UniProtKB-EC"/>
</dbReference>
<evidence type="ECO:0000313" key="8">
    <source>
        <dbReference type="EMBL" id="JAT67334.1"/>
    </source>
</evidence>
<comment type="subunit">
    <text evidence="2">Dimer.</text>
</comment>
<dbReference type="EMBL" id="GDJX01000602">
    <property type="protein sequence ID" value="JAT67334.1"/>
    <property type="molecule type" value="Transcribed_RNA"/>
</dbReference>